<evidence type="ECO:0000256" key="1">
    <source>
        <dbReference type="ARBA" id="ARBA00006611"/>
    </source>
</evidence>
<dbReference type="InterPro" id="IPR050921">
    <property type="entry name" value="T4SS_GSP_E_ATPase"/>
</dbReference>
<name>A0ABR6ZHP8_9BURK</name>
<dbReference type="InterPro" id="IPR001482">
    <property type="entry name" value="T2SS/T4SS_dom"/>
</dbReference>
<protein>
    <submittedName>
        <fullName evidence="3">Flp pilus assembly complex ATPase component TadA</fullName>
    </submittedName>
</protein>
<dbReference type="Gene3D" id="3.30.450.90">
    <property type="match status" value="1"/>
</dbReference>
<dbReference type="EMBL" id="JACOFX010000019">
    <property type="protein sequence ID" value="MBC3910757.1"/>
    <property type="molecule type" value="Genomic_DNA"/>
</dbReference>
<evidence type="ECO:0000259" key="2">
    <source>
        <dbReference type="Pfam" id="PF00437"/>
    </source>
</evidence>
<evidence type="ECO:0000313" key="3">
    <source>
        <dbReference type="EMBL" id="MBC3910757.1"/>
    </source>
</evidence>
<dbReference type="InterPro" id="IPR027417">
    <property type="entry name" value="P-loop_NTPase"/>
</dbReference>
<proteinExistence type="inferred from homology"/>
<dbReference type="RefSeq" id="WP_186956331.1">
    <property type="nucleotide sequence ID" value="NZ_JACOFX010000019.1"/>
</dbReference>
<evidence type="ECO:0000313" key="4">
    <source>
        <dbReference type="Proteomes" id="UP000646911"/>
    </source>
</evidence>
<dbReference type="PROSITE" id="PS00675">
    <property type="entry name" value="SIGMA54_INTERACT_1"/>
    <property type="match status" value="1"/>
</dbReference>
<dbReference type="Gene3D" id="3.40.50.300">
    <property type="entry name" value="P-loop containing nucleotide triphosphate hydrolases"/>
    <property type="match status" value="1"/>
</dbReference>
<dbReference type="SUPFAM" id="SSF52540">
    <property type="entry name" value="P-loop containing nucleoside triphosphate hydrolases"/>
    <property type="match status" value="1"/>
</dbReference>
<comment type="similarity">
    <text evidence="1">Belongs to the GSP E family.</text>
</comment>
<organism evidence="3 4">
    <name type="scientific">Undibacterium umbellatum</name>
    <dbReference type="NCBI Taxonomy" id="2762300"/>
    <lineage>
        <taxon>Bacteria</taxon>
        <taxon>Pseudomonadati</taxon>
        <taxon>Pseudomonadota</taxon>
        <taxon>Betaproteobacteria</taxon>
        <taxon>Burkholderiales</taxon>
        <taxon>Oxalobacteraceae</taxon>
        <taxon>Undibacterium</taxon>
    </lineage>
</organism>
<reference evidence="3 4" key="1">
    <citation type="submission" date="2020-08" db="EMBL/GenBank/DDBJ databases">
        <title>Novel species isolated from subtropical streams in China.</title>
        <authorList>
            <person name="Lu H."/>
        </authorList>
    </citation>
    <scope>NUCLEOTIDE SEQUENCE [LARGE SCALE GENOMIC DNA]</scope>
    <source>
        <strain evidence="3 4">NL8W</strain>
    </source>
</reference>
<dbReference type="Pfam" id="PF00437">
    <property type="entry name" value="T2SSE"/>
    <property type="match status" value="1"/>
</dbReference>
<dbReference type="InterPro" id="IPR025662">
    <property type="entry name" value="Sigma_54_int_dom_ATP-bd_1"/>
</dbReference>
<dbReference type="PANTHER" id="PTHR30486">
    <property type="entry name" value="TWITCHING MOTILITY PROTEIN PILT"/>
    <property type="match status" value="1"/>
</dbReference>
<keyword evidence="4" id="KW-1185">Reference proteome</keyword>
<dbReference type="Proteomes" id="UP000646911">
    <property type="component" value="Unassembled WGS sequence"/>
</dbReference>
<gene>
    <name evidence="3" type="primary">tadA</name>
    <name evidence="3" type="ORF">H8L47_24615</name>
</gene>
<accession>A0ABR6ZHP8</accession>
<dbReference type="PANTHER" id="PTHR30486:SF6">
    <property type="entry name" value="TYPE IV PILUS RETRACTATION ATPASE PILT"/>
    <property type="match status" value="1"/>
</dbReference>
<sequence>MSALVQPISLAPKLAKNQDVTFDREAVEARYAFKEVPNTFEQHSFRRLLQHCLDIGVSDIYLKTGDPVKVRVGKPIFKLTKRSLETSELNTIVTEVYGTNGPSKLGGGEAIDYAYELKLEGQRGVSVRFRMNATGCLSPSGPGVEIVMRPLQENPPEISTMKLPPDLMEQLFPEIGLVLVTGETGSGKTTLLAAIIRYILEQPESNKRILTGEDPIEFVFDKCKRYSSMVAQHEIGRHLKSFSEFIRNAVRRDPNILMVGEMRDHETINAGIQAAQVGKAVYSTLHTNSVGQTWKRMVNVFPHEERVSKMVDLIDTTKVILTQRLVASTEKNDDGNFKRIALREFLVFDDEVKTRLIEQVGNDVNMLPFLTHSLVKERKQLLVDEARRYYHEGMISEIEYKKYEVSANQAERMLGSN</sequence>
<comment type="caution">
    <text evidence="3">The sequence shown here is derived from an EMBL/GenBank/DDBJ whole genome shotgun (WGS) entry which is preliminary data.</text>
</comment>
<feature type="domain" description="Bacterial type II secretion system protein E" evidence="2">
    <location>
        <begin position="125"/>
        <end position="329"/>
    </location>
</feature>